<evidence type="ECO:0000256" key="7">
    <source>
        <dbReference type="ARBA" id="ARBA00023055"/>
    </source>
</evidence>
<dbReference type="Proteomes" id="UP000022910">
    <property type="component" value="Unassembled WGS sequence"/>
</dbReference>
<dbReference type="STRING" id="1432141.A0A015LFZ8"/>
<keyword evidence="6 8" id="KW-0732">Signal</keyword>
<dbReference type="GO" id="GO:0032934">
    <property type="term" value="F:sterol binding"/>
    <property type="evidence" value="ECO:0007669"/>
    <property type="project" value="InterPro"/>
</dbReference>
<dbReference type="Pfam" id="PF02221">
    <property type="entry name" value="E1_DerP2_DerF2"/>
    <property type="match status" value="1"/>
</dbReference>
<dbReference type="AlphaFoldDB" id="A0A015LFZ8"/>
<name>A0A015LFZ8_RHIIW</name>
<keyword evidence="5" id="KW-0813">Transport</keyword>
<evidence type="ECO:0000256" key="4">
    <source>
        <dbReference type="ARBA" id="ARBA00016056"/>
    </source>
</evidence>
<comment type="similarity">
    <text evidence="2">Belongs to the NPC2 family.</text>
</comment>
<evidence type="ECO:0000256" key="1">
    <source>
        <dbReference type="ARBA" id="ARBA00002053"/>
    </source>
</evidence>
<dbReference type="GO" id="GO:0015918">
    <property type="term" value="P:sterol transport"/>
    <property type="evidence" value="ECO:0007669"/>
    <property type="project" value="InterPro"/>
</dbReference>
<evidence type="ECO:0000313" key="10">
    <source>
        <dbReference type="EMBL" id="EXX71501.1"/>
    </source>
</evidence>
<dbReference type="HOGENOM" id="CLU_135976_2_0_1"/>
<dbReference type="PANTHER" id="PTHR11306">
    <property type="entry name" value="NIEMANN PICK TYPE C2 PROTEIN NPC2-RELATED"/>
    <property type="match status" value="1"/>
</dbReference>
<proteinExistence type="inferred from homology"/>
<reference evidence="10 11" key="1">
    <citation type="submission" date="2014-02" db="EMBL/GenBank/DDBJ databases">
        <title>Single nucleus genome sequencing reveals high similarity among nuclei of an endomycorrhizal fungus.</title>
        <authorList>
            <person name="Lin K."/>
            <person name="Geurts R."/>
            <person name="Zhang Z."/>
            <person name="Limpens E."/>
            <person name="Saunders D.G."/>
            <person name="Mu D."/>
            <person name="Pang E."/>
            <person name="Cao H."/>
            <person name="Cha H."/>
            <person name="Lin T."/>
            <person name="Zhou Q."/>
            <person name="Shang Y."/>
            <person name="Li Y."/>
            <person name="Ivanov S."/>
            <person name="Sharma T."/>
            <person name="Velzen R.V."/>
            <person name="Ruijter N.D."/>
            <person name="Aanen D.K."/>
            <person name="Win J."/>
            <person name="Kamoun S."/>
            <person name="Bisseling T."/>
            <person name="Huang S."/>
        </authorList>
    </citation>
    <scope>NUCLEOTIDE SEQUENCE [LARGE SCALE GENOMIC DNA]</scope>
    <source>
        <strain evidence="11">DAOM197198w</strain>
    </source>
</reference>
<evidence type="ECO:0000259" key="9">
    <source>
        <dbReference type="Pfam" id="PF02221"/>
    </source>
</evidence>
<keyword evidence="7" id="KW-0445">Lipid transport</keyword>
<dbReference type="InterPro" id="IPR014756">
    <property type="entry name" value="Ig_E-set"/>
</dbReference>
<comment type="subunit">
    <text evidence="3">Monomer.</text>
</comment>
<feature type="chain" id="PRO_5001475053" description="Phosphatidylglycerol/phosphatidylinositol transfer protein" evidence="8">
    <location>
        <begin position="21"/>
        <end position="163"/>
    </location>
</feature>
<accession>A0A015LFZ8</accession>
<gene>
    <name evidence="10" type="ORF">RirG_077980</name>
</gene>
<dbReference type="EMBL" id="JEMT01016115">
    <property type="protein sequence ID" value="EXX71501.1"/>
    <property type="molecule type" value="Genomic_DNA"/>
</dbReference>
<dbReference type="OrthoDB" id="2310480at2759"/>
<dbReference type="SMR" id="A0A015LFZ8"/>
<evidence type="ECO:0000256" key="5">
    <source>
        <dbReference type="ARBA" id="ARBA00022448"/>
    </source>
</evidence>
<feature type="signal peptide" evidence="8">
    <location>
        <begin position="1"/>
        <end position="20"/>
    </location>
</feature>
<evidence type="ECO:0000256" key="2">
    <source>
        <dbReference type="ARBA" id="ARBA00006370"/>
    </source>
</evidence>
<evidence type="ECO:0000256" key="3">
    <source>
        <dbReference type="ARBA" id="ARBA00011245"/>
    </source>
</evidence>
<dbReference type="PANTHER" id="PTHR11306:SF0">
    <property type="entry name" value="PHOSPHATIDYLGLYCEROL_PHOSPHATIDYLINOSITOL TRANSFER PROTEIN"/>
    <property type="match status" value="1"/>
</dbReference>
<comment type="function">
    <text evidence="1">Catalyzes the intermembrane transfer of phosphatidylglycerol and phosphatidylinositol.</text>
</comment>
<feature type="domain" description="MD-2-related lipid-recognition" evidence="9">
    <location>
        <begin position="30"/>
        <end position="123"/>
    </location>
</feature>
<keyword evidence="11" id="KW-1185">Reference proteome</keyword>
<organism evidence="10 11">
    <name type="scientific">Rhizophagus irregularis (strain DAOM 197198w)</name>
    <name type="common">Glomus intraradices</name>
    <dbReference type="NCBI Taxonomy" id="1432141"/>
    <lineage>
        <taxon>Eukaryota</taxon>
        <taxon>Fungi</taxon>
        <taxon>Fungi incertae sedis</taxon>
        <taxon>Mucoromycota</taxon>
        <taxon>Glomeromycotina</taxon>
        <taxon>Glomeromycetes</taxon>
        <taxon>Glomerales</taxon>
        <taxon>Glomeraceae</taxon>
        <taxon>Rhizophagus</taxon>
    </lineage>
</organism>
<dbReference type="InterPro" id="IPR039670">
    <property type="entry name" value="NPC2-like"/>
</dbReference>
<sequence>MSRIFILAFVLFATLFAVNAAPLALEKRETQFQQCSDFPDVVVLDVNMTPDPPVSNTEETFVIKGTMKTNIIAGDWLAFIFYDLYEQRPIGDTHWFDICTRPGVTCPIKAGKAFSITQKCTTPELPLLYTIGILIGHHELTKPYACSVAKIIGDSESSAVPDF</sequence>
<dbReference type="SUPFAM" id="SSF81296">
    <property type="entry name" value="E set domains"/>
    <property type="match status" value="1"/>
</dbReference>
<comment type="caution">
    <text evidence="10">The sequence shown here is derived from an EMBL/GenBank/DDBJ whole genome shotgun (WGS) entry which is preliminary data.</text>
</comment>
<protein>
    <recommendedName>
        <fullName evidence="4">Phosphatidylglycerol/phosphatidylinositol transfer protein</fullName>
    </recommendedName>
</protein>
<evidence type="ECO:0000313" key="11">
    <source>
        <dbReference type="Proteomes" id="UP000022910"/>
    </source>
</evidence>
<evidence type="ECO:0000256" key="8">
    <source>
        <dbReference type="SAM" id="SignalP"/>
    </source>
</evidence>
<dbReference type="InterPro" id="IPR003172">
    <property type="entry name" value="ML_dom"/>
</dbReference>
<evidence type="ECO:0000256" key="6">
    <source>
        <dbReference type="ARBA" id="ARBA00022729"/>
    </source>
</evidence>